<sequence>MRVDGCTYSPTVPVVTVISGVVDAIVNMLCMITTLTKRPSLKEALRDISRMGRLTLIFIHLYGLAKVYSILPPEESDHSSPEYCDSLLFWIAFSFFHLTLLSTFVLFLGMVTAAISYNF</sequence>
<evidence type="ECO:0000256" key="1">
    <source>
        <dbReference type="SAM" id="Phobius"/>
    </source>
</evidence>
<dbReference type="OrthoDB" id="6430702at2759"/>
<keyword evidence="1" id="KW-0472">Membrane</keyword>
<name>A0A8X6M605_TRICU</name>
<comment type="caution">
    <text evidence="2">The sequence shown here is derived from an EMBL/GenBank/DDBJ whole genome shotgun (WGS) entry which is preliminary data.</text>
</comment>
<dbReference type="Proteomes" id="UP000887116">
    <property type="component" value="Unassembled WGS sequence"/>
</dbReference>
<dbReference type="AlphaFoldDB" id="A0A8X6M605"/>
<feature type="transmembrane region" description="Helical" evidence="1">
    <location>
        <begin position="12"/>
        <end position="33"/>
    </location>
</feature>
<proteinExistence type="predicted"/>
<keyword evidence="1" id="KW-0812">Transmembrane</keyword>
<protein>
    <submittedName>
        <fullName evidence="2">Uncharacterized protein</fullName>
    </submittedName>
</protein>
<gene>
    <name evidence="2" type="primary">AVEN_102602_1</name>
    <name evidence="2" type="ORF">TNCT_505731</name>
</gene>
<reference evidence="2" key="1">
    <citation type="submission" date="2020-07" db="EMBL/GenBank/DDBJ databases">
        <title>Multicomponent nature underlies the extraordinary mechanical properties of spider dragline silk.</title>
        <authorList>
            <person name="Kono N."/>
            <person name="Nakamura H."/>
            <person name="Mori M."/>
            <person name="Yoshida Y."/>
            <person name="Ohtoshi R."/>
            <person name="Malay A.D."/>
            <person name="Moran D.A.P."/>
            <person name="Tomita M."/>
            <person name="Numata K."/>
            <person name="Arakawa K."/>
        </authorList>
    </citation>
    <scope>NUCLEOTIDE SEQUENCE</scope>
</reference>
<organism evidence="2 3">
    <name type="scientific">Trichonephila clavata</name>
    <name type="common">Joro spider</name>
    <name type="synonym">Nephila clavata</name>
    <dbReference type="NCBI Taxonomy" id="2740835"/>
    <lineage>
        <taxon>Eukaryota</taxon>
        <taxon>Metazoa</taxon>
        <taxon>Ecdysozoa</taxon>
        <taxon>Arthropoda</taxon>
        <taxon>Chelicerata</taxon>
        <taxon>Arachnida</taxon>
        <taxon>Araneae</taxon>
        <taxon>Araneomorphae</taxon>
        <taxon>Entelegynae</taxon>
        <taxon>Araneoidea</taxon>
        <taxon>Nephilidae</taxon>
        <taxon>Trichonephila</taxon>
    </lineage>
</organism>
<keyword evidence="3" id="KW-1185">Reference proteome</keyword>
<dbReference type="EMBL" id="BMAO01009797">
    <property type="protein sequence ID" value="GFR33312.1"/>
    <property type="molecule type" value="Genomic_DNA"/>
</dbReference>
<feature type="transmembrane region" description="Helical" evidence="1">
    <location>
        <begin position="54"/>
        <end position="71"/>
    </location>
</feature>
<accession>A0A8X6M605</accession>
<feature type="transmembrane region" description="Helical" evidence="1">
    <location>
        <begin position="91"/>
        <end position="117"/>
    </location>
</feature>
<evidence type="ECO:0000313" key="3">
    <source>
        <dbReference type="Proteomes" id="UP000887116"/>
    </source>
</evidence>
<evidence type="ECO:0000313" key="2">
    <source>
        <dbReference type="EMBL" id="GFR33312.1"/>
    </source>
</evidence>
<keyword evidence="1" id="KW-1133">Transmembrane helix</keyword>